<dbReference type="PANTHER" id="PTHR43046:SF2">
    <property type="entry name" value="8-OXO-DGTP DIPHOSPHATASE-RELATED"/>
    <property type="match status" value="1"/>
</dbReference>
<comment type="similarity">
    <text evidence="3">Belongs to the Nudix hydrolase family.</text>
</comment>
<dbReference type="PROSITE" id="PS00893">
    <property type="entry name" value="NUDIX_BOX"/>
    <property type="match status" value="1"/>
</dbReference>
<dbReference type="SUPFAM" id="SSF55811">
    <property type="entry name" value="Nudix"/>
    <property type="match status" value="1"/>
</dbReference>
<evidence type="ECO:0000256" key="3">
    <source>
        <dbReference type="RuleBase" id="RU003476"/>
    </source>
</evidence>
<dbReference type="PROSITE" id="PS51462">
    <property type="entry name" value="NUDIX"/>
    <property type="match status" value="1"/>
</dbReference>
<reference evidence="6" key="1">
    <citation type="journal article" date="2019" name="Int. J. Syst. Evol. Microbiol.">
        <title>The Global Catalogue of Microorganisms (GCM) 10K type strain sequencing project: providing services to taxonomists for standard genome sequencing and annotation.</title>
        <authorList>
            <consortium name="The Broad Institute Genomics Platform"/>
            <consortium name="The Broad Institute Genome Sequencing Center for Infectious Disease"/>
            <person name="Wu L."/>
            <person name="Ma J."/>
        </authorList>
    </citation>
    <scope>NUCLEOTIDE SEQUENCE [LARGE SCALE GENOMIC DNA]</scope>
    <source>
        <strain evidence="6">KCTC 33522</strain>
    </source>
</reference>
<dbReference type="PRINTS" id="PR00502">
    <property type="entry name" value="NUDIXFAMILY"/>
</dbReference>
<evidence type="ECO:0000313" key="6">
    <source>
        <dbReference type="Proteomes" id="UP001597568"/>
    </source>
</evidence>
<dbReference type="Proteomes" id="UP001597568">
    <property type="component" value="Unassembled WGS sequence"/>
</dbReference>
<dbReference type="PROSITE" id="PS51257">
    <property type="entry name" value="PROKAR_LIPOPROTEIN"/>
    <property type="match status" value="1"/>
</dbReference>
<keyword evidence="6" id="KW-1185">Reference proteome</keyword>
<name>A0ABW5Y0A8_9BACL</name>
<dbReference type="InterPro" id="IPR000086">
    <property type="entry name" value="NUDIX_hydrolase_dom"/>
</dbReference>
<dbReference type="InterPro" id="IPR020084">
    <property type="entry name" value="NUDIX_hydrolase_CS"/>
</dbReference>
<evidence type="ECO:0000313" key="5">
    <source>
        <dbReference type="EMBL" id="MFD2868429.1"/>
    </source>
</evidence>
<dbReference type="EMBL" id="JBHUOR010000040">
    <property type="protein sequence ID" value="MFD2868429.1"/>
    <property type="molecule type" value="Genomic_DNA"/>
</dbReference>
<dbReference type="Pfam" id="PF00293">
    <property type="entry name" value="NUDIX"/>
    <property type="match status" value="1"/>
</dbReference>
<organism evidence="5 6">
    <name type="scientific">Kurthia populi</name>
    <dbReference type="NCBI Taxonomy" id="1562132"/>
    <lineage>
        <taxon>Bacteria</taxon>
        <taxon>Bacillati</taxon>
        <taxon>Bacillota</taxon>
        <taxon>Bacilli</taxon>
        <taxon>Bacillales</taxon>
        <taxon>Caryophanaceae</taxon>
        <taxon>Kurthia</taxon>
    </lineage>
</organism>
<dbReference type="RefSeq" id="WP_380147484.1">
    <property type="nucleotide sequence ID" value="NZ_JBHUOR010000040.1"/>
</dbReference>
<evidence type="ECO:0000256" key="1">
    <source>
        <dbReference type="ARBA" id="ARBA00001946"/>
    </source>
</evidence>
<protein>
    <submittedName>
        <fullName evidence="5">NUDIX hydrolase</fullName>
    </submittedName>
</protein>
<dbReference type="GO" id="GO:0016787">
    <property type="term" value="F:hydrolase activity"/>
    <property type="evidence" value="ECO:0007669"/>
    <property type="project" value="UniProtKB-KW"/>
</dbReference>
<comment type="cofactor">
    <cofactor evidence="1">
        <name>Mg(2+)</name>
        <dbReference type="ChEBI" id="CHEBI:18420"/>
    </cofactor>
</comment>
<dbReference type="InterPro" id="IPR020476">
    <property type="entry name" value="Nudix_hydrolase"/>
</dbReference>
<gene>
    <name evidence="5" type="ORF">ACFSY7_07945</name>
</gene>
<accession>A0ABW5Y0A8</accession>
<feature type="domain" description="Nudix hydrolase" evidence="4">
    <location>
        <begin position="16"/>
        <end position="147"/>
    </location>
</feature>
<comment type="caution">
    <text evidence="5">The sequence shown here is derived from an EMBL/GenBank/DDBJ whole genome shotgun (WGS) entry which is preliminary data.</text>
</comment>
<evidence type="ECO:0000259" key="4">
    <source>
        <dbReference type="PROSITE" id="PS51462"/>
    </source>
</evidence>
<dbReference type="CDD" id="cd04677">
    <property type="entry name" value="NUDIX_Hydrolase"/>
    <property type="match status" value="1"/>
</dbReference>
<keyword evidence="2 3" id="KW-0378">Hydrolase</keyword>
<dbReference type="PANTHER" id="PTHR43046">
    <property type="entry name" value="GDP-MANNOSE MANNOSYL HYDROLASE"/>
    <property type="match status" value="1"/>
</dbReference>
<dbReference type="InterPro" id="IPR015797">
    <property type="entry name" value="NUDIX_hydrolase-like_dom_sf"/>
</dbReference>
<proteinExistence type="inferred from homology"/>
<sequence length="153" mass="17163">MGYIKDLRKKIGTAPIIMVGACVLIFNEQRQLLLQKRIDNHCWGLAGGSMELGETLEQVATREMLEETGLTPHELKLFNTFSGPELYYKYPHGDEVYNVVTAFVCTDYHGTLAFDEVEASAIQFFDLDKLPEEISPPDQVVLDAYVRGMNGGD</sequence>
<evidence type="ECO:0000256" key="2">
    <source>
        <dbReference type="ARBA" id="ARBA00022801"/>
    </source>
</evidence>
<dbReference type="Gene3D" id="3.90.79.10">
    <property type="entry name" value="Nucleoside Triphosphate Pyrophosphohydrolase"/>
    <property type="match status" value="1"/>
</dbReference>